<evidence type="ECO:0008006" key="4">
    <source>
        <dbReference type="Google" id="ProtNLM"/>
    </source>
</evidence>
<name>F4KY27_HALH1</name>
<keyword evidence="3" id="KW-1185">Reference proteome</keyword>
<dbReference type="EMBL" id="CP002691">
    <property type="protein sequence ID" value="AEE53652.1"/>
    <property type="molecule type" value="Genomic_DNA"/>
</dbReference>
<dbReference type="OrthoDB" id="883668at2"/>
<feature type="signal peptide" evidence="1">
    <location>
        <begin position="1"/>
        <end position="18"/>
    </location>
</feature>
<evidence type="ECO:0000256" key="1">
    <source>
        <dbReference type="SAM" id="SignalP"/>
    </source>
</evidence>
<evidence type="ECO:0000313" key="2">
    <source>
        <dbReference type="EMBL" id="AEE53652.1"/>
    </source>
</evidence>
<dbReference type="Proteomes" id="UP000008461">
    <property type="component" value="Chromosome"/>
</dbReference>
<dbReference type="KEGG" id="hhy:Halhy_5829"/>
<organism evidence="2 3">
    <name type="scientific">Haliscomenobacter hydrossis (strain ATCC 27775 / DSM 1100 / LMG 10767 / O)</name>
    <dbReference type="NCBI Taxonomy" id="760192"/>
    <lineage>
        <taxon>Bacteria</taxon>
        <taxon>Pseudomonadati</taxon>
        <taxon>Bacteroidota</taxon>
        <taxon>Saprospiria</taxon>
        <taxon>Saprospirales</taxon>
        <taxon>Haliscomenobacteraceae</taxon>
        <taxon>Haliscomenobacter</taxon>
    </lineage>
</organism>
<proteinExistence type="predicted"/>
<accession>F4KY27</accession>
<protein>
    <recommendedName>
        <fullName evidence="4">DUF3828 domain-containing protein</fullName>
    </recommendedName>
</protein>
<keyword evidence="1" id="KW-0732">Signal</keyword>
<reference evidence="2 3" key="1">
    <citation type="journal article" date="2011" name="Stand. Genomic Sci.">
        <title>Complete genome sequence of Haliscomenobacter hydrossis type strain (O).</title>
        <authorList>
            <consortium name="US DOE Joint Genome Institute (JGI-PGF)"/>
            <person name="Daligault H."/>
            <person name="Lapidus A."/>
            <person name="Zeytun A."/>
            <person name="Nolan M."/>
            <person name="Lucas S."/>
            <person name="Del Rio T.G."/>
            <person name="Tice H."/>
            <person name="Cheng J.F."/>
            <person name="Tapia R."/>
            <person name="Han C."/>
            <person name="Goodwin L."/>
            <person name="Pitluck S."/>
            <person name="Liolios K."/>
            <person name="Pagani I."/>
            <person name="Ivanova N."/>
            <person name="Huntemann M."/>
            <person name="Mavromatis K."/>
            <person name="Mikhailova N."/>
            <person name="Pati A."/>
            <person name="Chen A."/>
            <person name="Palaniappan K."/>
            <person name="Land M."/>
            <person name="Hauser L."/>
            <person name="Brambilla E.M."/>
            <person name="Rohde M."/>
            <person name="Verbarg S."/>
            <person name="Goker M."/>
            <person name="Bristow J."/>
            <person name="Eisen J.A."/>
            <person name="Markowitz V."/>
            <person name="Hugenholtz P."/>
            <person name="Kyrpides N.C."/>
            <person name="Klenk H.P."/>
            <person name="Woyke T."/>
        </authorList>
    </citation>
    <scope>NUCLEOTIDE SEQUENCE [LARGE SCALE GENOMIC DNA]</scope>
    <source>
        <strain evidence="3">ATCC 27775 / DSM 1100 / LMG 10767 / O</strain>
    </source>
</reference>
<gene>
    <name evidence="2" type="ordered locus">Halhy_5829</name>
</gene>
<evidence type="ECO:0000313" key="3">
    <source>
        <dbReference type="Proteomes" id="UP000008461"/>
    </source>
</evidence>
<dbReference type="AlphaFoldDB" id="F4KY27"/>
<sequence length="177" mass="20538">MRLLILIVFLMISSLGKAQSPTDAALCFYNWYLQAIKGPAKAHTAIVKKSSTGETVLDYEQYFHNLDSLGCVSDSFKISEKLRFQTCQDHFQDIPFVEYYENIDNNPFFYEQPCPFFTKYQWVGDIEYWSIGSVEQVSGIDQATVNLTLKTGAEQRVWRVTTIQNGHNWQIDKIERR</sequence>
<feature type="chain" id="PRO_5003310440" description="DUF3828 domain-containing protein" evidence="1">
    <location>
        <begin position="19"/>
        <end position="177"/>
    </location>
</feature>
<dbReference type="HOGENOM" id="CLU_1515876_0_0_10"/>
<dbReference type="STRING" id="760192.Halhy_5829"/>
<dbReference type="RefSeq" id="WP_013768180.1">
    <property type="nucleotide sequence ID" value="NC_015510.1"/>
</dbReference>
<reference key="2">
    <citation type="submission" date="2011-04" db="EMBL/GenBank/DDBJ databases">
        <title>Complete sequence of chromosome of Haliscomenobacter hydrossis DSM 1100.</title>
        <authorList>
            <consortium name="US DOE Joint Genome Institute (JGI-PGF)"/>
            <person name="Lucas S."/>
            <person name="Han J."/>
            <person name="Lapidus A."/>
            <person name="Bruce D."/>
            <person name="Goodwin L."/>
            <person name="Pitluck S."/>
            <person name="Peters L."/>
            <person name="Kyrpides N."/>
            <person name="Mavromatis K."/>
            <person name="Ivanova N."/>
            <person name="Ovchinnikova G."/>
            <person name="Pagani I."/>
            <person name="Daligault H."/>
            <person name="Detter J.C."/>
            <person name="Han C."/>
            <person name="Land M."/>
            <person name="Hauser L."/>
            <person name="Markowitz V."/>
            <person name="Cheng J.-F."/>
            <person name="Hugenholtz P."/>
            <person name="Woyke T."/>
            <person name="Wu D."/>
            <person name="Verbarg S."/>
            <person name="Frueling A."/>
            <person name="Brambilla E."/>
            <person name="Klenk H.-P."/>
            <person name="Eisen J.A."/>
        </authorList>
    </citation>
    <scope>NUCLEOTIDE SEQUENCE</scope>
    <source>
        <strain>DSM 1100</strain>
    </source>
</reference>